<accession>A0ABV9P946</accession>
<comment type="caution">
    <text evidence="3">The sequence shown here is derived from an EMBL/GenBank/DDBJ whole genome shotgun (WGS) entry which is preliminary data.</text>
</comment>
<feature type="domain" description="Peptidase M1 membrane alanine aminopeptidase" evidence="2">
    <location>
        <begin position="381"/>
        <end position="548"/>
    </location>
</feature>
<feature type="signal peptide" evidence="1">
    <location>
        <begin position="1"/>
        <end position="23"/>
    </location>
</feature>
<evidence type="ECO:0000256" key="1">
    <source>
        <dbReference type="SAM" id="SignalP"/>
    </source>
</evidence>
<feature type="chain" id="PRO_5046595788" evidence="1">
    <location>
        <begin position="24"/>
        <end position="734"/>
    </location>
</feature>
<evidence type="ECO:0000313" key="3">
    <source>
        <dbReference type="EMBL" id="MFC4740504.1"/>
    </source>
</evidence>
<dbReference type="InterPro" id="IPR014782">
    <property type="entry name" value="Peptidase_M1_dom"/>
</dbReference>
<protein>
    <submittedName>
        <fullName evidence="3">M1 family metallopeptidase</fullName>
        <ecNumber evidence="3">3.4.11.-</ecNumber>
    </submittedName>
</protein>
<reference evidence="4" key="1">
    <citation type="journal article" date="2019" name="Int. J. Syst. Evol. Microbiol.">
        <title>The Global Catalogue of Microorganisms (GCM) 10K type strain sequencing project: providing services to taxonomists for standard genome sequencing and annotation.</title>
        <authorList>
            <consortium name="The Broad Institute Genomics Platform"/>
            <consortium name="The Broad Institute Genome Sequencing Center for Infectious Disease"/>
            <person name="Wu L."/>
            <person name="Ma J."/>
        </authorList>
    </citation>
    <scope>NUCLEOTIDE SEQUENCE [LARGE SCALE GENOMIC DNA]</scope>
    <source>
        <strain evidence="4">CCUG 50349</strain>
    </source>
</reference>
<organism evidence="3 4">
    <name type="scientific">Flavobacterium ponti</name>
    <dbReference type="NCBI Taxonomy" id="665133"/>
    <lineage>
        <taxon>Bacteria</taxon>
        <taxon>Pseudomonadati</taxon>
        <taxon>Bacteroidota</taxon>
        <taxon>Flavobacteriia</taxon>
        <taxon>Flavobacteriales</taxon>
        <taxon>Flavobacteriaceae</taxon>
        <taxon>Flavobacterium</taxon>
    </lineage>
</organism>
<keyword evidence="3" id="KW-0031">Aminopeptidase</keyword>
<dbReference type="EMBL" id="JBHSGW010000025">
    <property type="protein sequence ID" value="MFC4740504.1"/>
    <property type="molecule type" value="Genomic_DNA"/>
</dbReference>
<dbReference type="RefSeq" id="WP_379741998.1">
    <property type="nucleotide sequence ID" value="NZ_JBHSGW010000025.1"/>
</dbReference>
<sequence>MKNFFSKAITVVALCIGFSSIQAQETKENKYSYVDAFAPNFYTKNGNEFRSASGKPGPKYWQNKADYKLTANLNEAAKTINGSVELTYTNNSPDDMEFIWMYLDQNLFAKDSRGNAVVPVSGSRNGAKGEEFDGGHKISNLNVDGKSAKYEITDTRMKIMLDKPLKANGGKVKVEMNFSFISPEYGSDRMGYLPTKNGTIYTIAQWYPKMAVYDDVRGWNIQPYLGAGEFYCEYGDFELAITVPSNHFVVCSGEITNASQVMSSSEQSNWAKAKESEKTVMVRSSEDLGKLSANGTKTWKFKMTNSRDVAWASSAAFIIDAARINLPSGKKAMAVSAYPVESEGQKAWSRSTEYTKASIEGYSKRWFEYPYPAAINVAGNEGGMEYPGIVFCKYTSKGSSLWGVTDHEFGHAWFPMIVGSNERQFAWMDEGFNTFINGVSAEDFNAGEYKDRKFNMHRMAEMMTSPSLEPVYTAPDGLKERNLGTLAYMKPGTALDLLRNEVLGKERFDNAFRTYVERWAFKHPTPDDFFRTMENVSGEDLGWFWRGWIINNWRLDQAVTGVKYNKNNPKNGAIISIENLEKMAMPVTLEIETVSGKKEIVKLPVEVWQRNTSWSFNYNSTEEIKKITIDPENLLPDSNDDNNVWKTEGYEAPKPGKYAAYVGDYSSKQVPVKVSVYEEGDQLIMAANGDELAVEDKGNGTFTEASQGMEIKFSDDKKSFKLNVAGQSFDFTRE</sequence>
<dbReference type="Proteomes" id="UP001595885">
    <property type="component" value="Unassembled WGS sequence"/>
</dbReference>
<dbReference type="EC" id="3.4.11.-" evidence="3"/>
<gene>
    <name evidence="3" type="ORF">ACFO3U_10920</name>
</gene>
<dbReference type="Pfam" id="PF01433">
    <property type="entry name" value="Peptidase_M1"/>
    <property type="match status" value="1"/>
</dbReference>
<proteinExistence type="predicted"/>
<keyword evidence="3" id="KW-0378">Hydrolase</keyword>
<dbReference type="CDD" id="cd09604">
    <property type="entry name" value="M1_APN_like"/>
    <property type="match status" value="1"/>
</dbReference>
<evidence type="ECO:0000313" key="4">
    <source>
        <dbReference type="Proteomes" id="UP001595885"/>
    </source>
</evidence>
<keyword evidence="4" id="KW-1185">Reference proteome</keyword>
<name>A0ABV9P946_9FLAO</name>
<keyword evidence="3" id="KW-0645">Protease</keyword>
<evidence type="ECO:0000259" key="2">
    <source>
        <dbReference type="Pfam" id="PF01433"/>
    </source>
</evidence>
<keyword evidence="1" id="KW-0732">Signal</keyword>
<dbReference type="GO" id="GO:0004177">
    <property type="term" value="F:aminopeptidase activity"/>
    <property type="evidence" value="ECO:0007669"/>
    <property type="project" value="UniProtKB-KW"/>
</dbReference>
<dbReference type="Gene3D" id="1.10.390.10">
    <property type="entry name" value="Neutral Protease Domain 2"/>
    <property type="match status" value="1"/>
</dbReference>
<dbReference type="InterPro" id="IPR027268">
    <property type="entry name" value="Peptidase_M4/M1_CTD_sf"/>
</dbReference>
<dbReference type="SUPFAM" id="SSF55486">
    <property type="entry name" value="Metalloproteases ('zincins'), catalytic domain"/>
    <property type="match status" value="1"/>
</dbReference>